<gene>
    <name evidence="2" type="ORF">EA462_02640</name>
</gene>
<comment type="caution">
    <text evidence="2">The sequence shown here is derived from an EMBL/GenBank/DDBJ whole genome shotgun (WGS) entry which is preliminary data.</text>
</comment>
<dbReference type="RefSeq" id="WP_124177006.1">
    <property type="nucleotide sequence ID" value="NZ_REFY01000001.1"/>
</dbReference>
<evidence type="ECO:0000313" key="2">
    <source>
        <dbReference type="EMBL" id="RQG93120.1"/>
    </source>
</evidence>
<dbReference type="Proteomes" id="UP000273828">
    <property type="component" value="Unassembled WGS sequence"/>
</dbReference>
<dbReference type="InterPro" id="IPR055735">
    <property type="entry name" value="DUF7311"/>
</dbReference>
<sequence>MIRYVLAVLLTVALVALSVPAIEHGATVQSDRQVDGDVGAIERAAVSLIEHEELPPDGQPPPQRFVTVSLPDDSMTTTPVARFEIERTSDHTSVVTVSLEDSSPRTIGIDAPIVYATAAENRSLELTGTGNEVSLLFYLDTDPAGERVVVATRS</sequence>
<name>A0A3N6M9X3_9EURY</name>
<organism evidence="2 3">
    <name type="scientific">Natrarchaeobius halalkaliphilus</name>
    <dbReference type="NCBI Taxonomy" id="1679091"/>
    <lineage>
        <taxon>Archaea</taxon>
        <taxon>Methanobacteriati</taxon>
        <taxon>Methanobacteriota</taxon>
        <taxon>Stenosarchaea group</taxon>
        <taxon>Halobacteria</taxon>
        <taxon>Halobacteriales</taxon>
        <taxon>Natrialbaceae</taxon>
        <taxon>Natrarchaeobius</taxon>
    </lineage>
</organism>
<proteinExistence type="predicted"/>
<dbReference type="Pfam" id="PF23993">
    <property type="entry name" value="DUF7311"/>
    <property type="match status" value="1"/>
</dbReference>
<dbReference type="OrthoDB" id="204975at2157"/>
<dbReference type="EMBL" id="REFY01000001">
    <property type="protein sequence ID" value="RQG93120.1"/>
    <property type="molecule type" value="Genomic_DNA"/>
</dbReference>
<evidence type="ECO:0000259" key="1">
    <source>
        <dbReference type="Pfam" id="PF23993"/>
    </source>
</evidence>
<keyword evidence="3" id="KW-1185">Reference proteome</keyword>
<feature type="domain" description="DUF7311" evidence="1">
    <location>
        <begin position="1"/>
        <end position="152"/>
    </location>
</feature>
<evidence type="ECO:0000313" key="3">
    <source>
        <dbReference type="Proteomes" id="UP000273828"/>
    </source>
</evidence>
<protein>
    <recommendedName>
        <fullName evidence="1">DUF7311 domain-containing protein</fullName>
    </recommendedName>
</protein>
<accession>A0A3N6M9X3</accession>
<reference evidence="2 3" key="1">
    <citation type="submission" date="2018-10" db="EMBL/GenBank/DDBJ databases">
        <title>Natrarchaeobius chitinivorans gen. nov., sp. nov., and Natrarchaeobius haloalkaliphilus sp. nov., alkaliphilic, chitin-utilizing haloarchaea from hypersaline alkaline lakes.</title>
        <authorList>
            <person name="Sorokin D.Y."/>
            <person name="Elcheninov A.G."/>
            <person name="Kostrikina N.A."/>
            <person name="Bale N.J."/>
            <person name="Sinninghe Damste J.S."/>
            <person name="Khijniak T.V."/>
            <person name="Kublanov I.V."/>
            <person name="Toshchakov S.V."/>
        </authorList>
    </citation>
    <scope>NUCLEOTIDE SEQUENCE [LARGE SCALE GENOMIC DNA]</scope>
    <source>
        <strain evidence="2 3">AArcht-Sl</strain>
    </source>
</reference>
<dbReference type="AlphaFoldDB" id="A0A3N6M9X3"/>